<evidence type="ECO:0000313" key="1">
    <source>
        <dbReference type="EMBL" id="VAX12619.1"/>
    </source>
</evidence>
<protein>
    <submittedName>
        <fullName evidence="1">Uncharacterized protein</fullName>
    </submittedName>
</protein>
<gene>
    <name evidence="1" type="ORF">MNBD_GAMMA24-689</name>
</gene>
<dbReference type="AlphaFoldDB" id="A0A3B1B2P7"/>
<name>A0A3B1B2P7_9ZZZZ</name>
<proteinExistence type="predicted"/>
<reference evidence="1" key="1">
    <citation type="submission" date="2018-06" db="EMBL/GenBank/DDBJ databases">
        <authorList>
            <person name="Zhirakovskaya E."/>
        </authorList>
    </citation>
    <scope>NUCLEOTIDE SEQUENCE</scope>
</reference>
<organism evidence="1">
    <name type="scientific">hydrothermal vent metagenome</name>
    <dbReference type="NCBI Taxonomy" id="652676"/>
    <lineage>
        <taxon>unclassified sequences</taxon>
        <taxon>metagenomes</taxon>
        <taxon>ecological metagenomes</taxon>
    </lineage>
</organism>
<dbReference type="EMBL" id="UOFZ01000056">
    <property type="protein sequence ID" value="VAX12619.1"/>
    <property type="molecule type" value="Genomic_DNA"/>
</dbReference>
<sequence>MKPLTLSSNEREAALRRAIIRAIPEYYAWPKAKQEQCRLNISSDKDFRVRQSLLKILFNIDTNSEEQLDAALNEFDDEQYLLLNSTLLPFQGIGENNFFLNEYLADEVTLLDFPTLGDYARDDHHFQQQARKQEDPTYEIQTYRGNLFPTWARLTIDGEFSYATLFSLAARLRDVIDETGTERINQLIPHDYIEGKNHGKQEQQGTLFDLHVDAAGKEPQLDELQHRFYQYMHTRYEQLLEQFDKESKQQVYIQRIEQDQEPHINFVFSDKSAFYAIRLRHFYNDCEHIAGDIVELDALAEQEQKEAVKFLDKNYHEILDNYDPSVIRLWKKRKIILADGVLDDLL</sequence>
<accession>A0A3B1B2P7</accession>